<sequence length="288" mass="33414">MDVRRYLSRIRYHGDTRPNLENLRAVHLAHILAVPFENLSIHCGEEIVLDIQLLYHKIVVKRRGGLCYELNGLFAWLLRQLGFDCKTVSAQSYRPVTGEYGPEMGHILNVVRIDGEDWVADVGNQCLFRTPMRLAEDQEHTDVTGTYRIQREGDMWFLQRLKYSHQTKLTSDCRKATPGGTDRDVKLETGKQWVLKFKFTLQERELQELSNICKWTEKCHHVYSVRPLCVLPLADGLMTYMGRNLITTRYEDTRVSMATTALESDDDILNVLWDTFGIKLDKHLVVKD</sequence>
<gene>
    <name evidence="8 9" type="primary">LOC118412042</name>
</gene>
<evidence type="ECO:0000256" key="5">
    <source>
        <dbReference type="RuleBase" id="RU003452"/>
    </source>
</evidence>
<evidence type="ECO:0000313" key="7">
    <source>
        <dbReference type="Proteomes" id="UP000001554"/>
    </source>
</evidence>
<comment type="similarity">
    <text evidence="1 5">Belongs to the arylamine N-acetyltransferase family.</text>
</comment>
<accession>A0A9J7MK36</accession>
<dbReference type="OrthoDB" id="10260017at2759"/>
<dbReference type="InterPro" id="IPR002931">
    <property type="entry name" value="Transglutaminase-like"/>
</dbReference>
<proteinExistence type="inferred from homology"/>
<dbReference type="PANTHER" id="PTHR11786">
    <property type="entry name" value="N-HYDROXYARYLAMINE O-ACETYLTRANSFERASE"/>
    <property type="match status" value="1"/>
</dbReference>
<dbReference type="GO" id="GO:0004060">
    <property type="term" value="F:arylamine N-acetyltransferase activity"/>
    <property type="evidence" value="ECO:0000318"/>
    <property type="project" value="GO_Central"/>
</dbReference>
<evidence type="ECO:0000313" key="9">
    <source>
        <dbReference type="RefSeq" id="XP_035670532.1"/>
    </source>
</evidence>
<dbReference type="KEGG" id="bfo:118412042"/>
<evidence type="ECO:0000259" key="6">
    <source>
        <dbReference type="SMART" id="SM00460"/>
    </source>
</evidence>
<evidence type="ECO:0000256" key="1">
    <source>
        <dbReference type="ARBA" id="ARBA00006547"/>
    </source>
</evidence>
<dbReference type="GeneID" id="118412042"/>
<dbReference type="AlphaFoldDB" id="A0A9J7MK36"/>
<evidence type="ECO:0000256" key="3">
    <source>
        <dbReference type="ARBA" id="ARBA00022679"/>
    </source>
</evidence>
<evidence type="ECO:0000256" key="2">
    <source>
        <dbReference type="ARBA" id="ARBA00012701"/>
    </source>
</evidence>
<keyword evidence="4 5" id="KW-0012">Acyltransferase</keyword>
<dbReference type="Pfam" id="PF00797">
    <property type="entry name" value="Acetyltransf_2"/>
    <property type="match status" value="1"/>
</dbReference>
<dbReference type="FunFam" id="3.30.2140.20:FF:000001">
    <property type="entry name" value="Arylamine N-acetyltransferase 1"/>
    <property type="match status" value="1"/>
</dbReference>
<dbReference type="PANTHER" id="PTHR11786:SF0">
    <property type="entry name" value="ARYLAMINE N-ACETYLTRANSFERASE 4-RELATED"/>
    <property type="match status" value="1"/>
</dbReference>
<keyword evidence="7" id="KW-1185">Reference proteome</keyword>
<protein>
    <recommendedName>
        <fullName evidence="2">arylamine N-acetyltransferase</fullName>
        <ecNumber evidence="2">2.3.1.5</ecNumber>
    </recommendedName>
</protein>
<dbReference type="InterPro" id="IPR038765">
    <property type="entry name" value="Papain-like_cys_pep_sf"/>
</dbReference>
<keyword evidence="3 5" id="KW-0808">Transferase</keyword>
<feature type="domain" description="Transglutaminase-like" evidence="6">
    <location>
        <begin position="59"/>
        <end position="124"/>
    </location>
</feature>
<organism evidence="7 9">
    <name type="scientific">Branchiostoma floridae</name>
    <name type="common">Florida lancelet</name>
    <name type="synonym">Amphioxus</name>
    <dbReference type="NCBI Taxonomy" id="7739"/>
    <lineage>
        <taxon>Eukaryota</taxon>
        <taxon>Metazoa</taxon>
        <taxon>Chordata</taxon>
        <taxon>Cephalochordata</taxon>
        <taxon>Leptocardii</taxon>
        <taxon>Amphioxiformes</taxon>
        <taxon>Branchiostomatidae</taxon>
        <taxon>Branchiostoma</taxon>
    </lineage>
</organism>
<dbReference type="EC" id="2.3.1.5" evidence="2"/>
<evidence type="ECO:0000256" key="4">
    <source>
        <dbReference type="ARBA" id="ARBA00023315"/>
    </source>
</evidence>
<dbReference type="Gene3D" id="3.30.2140.20">
    <property type="match status" value="1"/>
</dbReference>
<dbReference type="OMA" id="NLIFMEM"/>
<dbReference type="InterPro" id="IPR001447">
    <property type="entry name" value="Arylamine_N-AcTrfase"/>
</dbReference>
<dbReference type="Proteomes" id="UP000001554">
    <property type="component" value="Chromosome 3"/>
</dbReference>
<dbReference type="SMART" id="SM00460">
    <property type="entry name" value="TGc"/>
    <property type="match status" value="1"/>
</dbReference>
<name>A0A9J7MK36_BRAFL</name>
<reference evidence="7" key="1">
    <citation type="journal article" date="2020" name="Nat. Ecol. Evol.">
        <title>Deeply conserved synteny resolves early events in vertebrate evolution.</title>
        <authorList>
            <person name="Simakov O."/>
            <person name="Marletaz F."/>
            <person name="Yue J.X."/>
            <person name="O'Connell B."/>
            <person name="Jenkins J."/>
            <person name="Brandt A."/>
            <person name="Calef R."/>
            <person name="Tung C.H."/>
            <person name="Huang T.K."/>
            <person name="Schmutz J."/>
            <person name="Satoh N."/>
            <person name="Yu J.K."/>
            <person name="Putnam N.H."/>
            <person name="Green R.E."/>
            <person name="Rokhsar D.S."/>
        </authorList>
    </citation>
    <scope>NUCLEOTIDE SEQUENCE [LARGE SCALE GENOMIC DNA]</scope>
    <source>
        <strain evidence="7">S238N-H82</strain>
    </source>
</reference>
<reference evidence="8 9" key="2">
    <citation type="submission" date="2025-04" db="UniProtKB">
        <authorList>
            <consortium name="RefSeq"/>
        </authorList>
    </citation>
    <scope>IDENTIFICATION</scope>
    <source>
        <strain evidence="8 9">S238N-H82</strain>
        <tissue evidence="8 9">Testes</tissue>
    </source>
</reference>
<dbReference type="PRINTS" id="PR01543">
    <property type="entry name" value="ANATRNSFRASE"/>
</dbReference>
<dbReference type="RefSeq" id="XP_035670530.1">
    <property type="nucleotide sequence ID" value="XM_035814637.1"/>
</dbReference>
<evidence type="ECO:0000313" key="8">
    <source>
        <dbReference type="RefSeq" id="XP_035670530.1"/>
    </source>
</evidence>
<dbReference type="InterPro" id="IPR053710">
    <property type="entry name" value="Arylamine_NAT_domain_sf"/>
</dbReference>
<dbReference type="SUPFAM" id="SSF54001">
    <property type="entry name" value="Cysteine proteinases"/>
    <property type="match status" value="1"/>
</dbReference>
<dbReference type="RefSeq" id="XP_035670532.1">
    <property type="nucleotide sequence ID" value="XM_035814639.1"/>
</dbReference>